<dbReference type="GO" id="GO:0003723">
    <property type="term" value="F:RNA binding"/>
    <property type="evidence" value="ECO:0007669"/>
    <property type="project" value="InterPro"/>
</dbReference>
<keyword evidence="4" id="KW-1185">Reference proteome</keyword>
<feature type="domain" description="PRD" evidence="2">
    <location>
        <begin position="170"/>
        <end position="282"/>
    </location>
</feature>
<protein>
    <submittedName>
        <fullName evidence="3">Transcription antiterminator</fullName>
    </submittedName>
</protein>
<dbReference type="RefSeq" id="WP_057745312.1">
    <property type="nucleotide sequence ID" value="NZ_AZEF01000032.1"/>
</dbReference>
<dbReference type="SUPFAM" id="SSF63520">
    <property type="entry name" value="PTS-regulatory domain, PRD"/>
    <property type="match status" value="2"/>
</dbReference>
<dbReference type="PANTHER" id="PTHR30185:SF15">
    <property type="entry name" value="CRYPTIC BETA-GLUCOSIDE BGL OPERON ANTITERMINATOR"/>
    <property type="match status" value="1"/>
</dbReference>
<evidence type="ECO:0000256" key="1">
    <source>
        <dbReference type="ARBA" id="ARBA00022737"/>
    </source>
</evidence>
<dbReference type="AlphaFoldDB" id="A0A0R1MA22"/>
<dbReference type="Gene3D" id="2.30.24.10">
    <property type="entry name" value="CAT RNA-binding domain"/>
    <property type="match status" value="1"/>
</dbReference>
<dbReference type="SUPFAM" id="SSF50151">
    <property type="entry name" value="SacY-like RNA-binding domain"/>
    <property type="match status" value="1"/>
</dbReference>
<dbReference type="Proteomes" id="UP000051621">
    <property type="component" value="Unassembled WGS sequence"/>
</dbReference>
<dbReference type="NCBIfam" id="NF046042">
    <property type="entry name" value="LicT"/>
    <property type="match status" value="1"/>
</dbReference>
<comment type="caution">
    <text evidence="3">The sequence shown here is derived from an EMBL/GenBank/DDBJ whole genome shotgun (WGS) entry which is preliminary data.</text>
</comment>
<dbReference type="STRING" id="1423731.FC81_GL001668"/>
<dbReference type="GO" id="GO:0006355">
    <property type="term" value="P:regulation of DNA-templated transcription"/>
    <property type="evidence" value="ECO:0007669"/>
    <property type="project" value="InterPro"/>
</dbReference>
<dbReference type="InterPro" id="IPR036650">
    <property type="entry name" value="CAT_RNA-bd_dom_sf"/>
</dbReference>
<name>A0A0R1MA22_9LACO</name>
<dbReference type="PROSITE" id="PS51372">
    <property type="entry name" value="PRD_2"/>
    <property type="match status" value="2"/>
</dbReference>
<sequence length="288" mass="33335">MKVKQVFNNNVLLASQGGQEVVLVGRGIGFKQRPGMPIEREKVSQVFAPTDDKWFTLFHDLIQNIAPDYLELSAGIIKQAEEMLHTKFNDYLLISLTDHLDFAVTRYKQKIQIHNEILWEIKNYYPNEYQAAAAALKMVEQHLKIRLPEDEAGFIAIKFLESSIDHPQSSGTVKITKLIGDIVQIIQYQLQLKLDPDTMSYRRFLVHVRFLAERILQKKINKAGSDDEFLFQHVVKKYPASYECTKKVTVFISKQMQVKLSVNEQIYLTIHIQRILDDLNKKTTQKGL</sequence>
<dbReference type="InterPro" id="IPR004341">
    <property type="entry name" value="CAT_RNA-bd_dom"/>
</dbReference>
<dbReference type="InterPro" id="IPR036634">
    <property type="entry name" value="PRD_sf"/>
</dbReference>
<dbReference type="PANTHER" id="PTHR30185">
    <property type="entry name" value="CRYPTIC BETA-GLUCOSIDE BGL OPERON ANTITERMINATOR"/>
    <property type="match status" value="1"/>
</dbReference>
<proteinExistence type="predicted"/>
<dbReference type="Gene3D" id="1.10.1790.10">
    <property type="entry name" value="PRD domain"/>
    <property type="match status" value="2"/>
</dbReference>
<dbReference type="Pfam" id="PF03123">
    <property type="entry name" value="CAT_RBD"/>
    <property type="match status" value="1"/>
</dbReference>
<gene>
    <name evidence="3" type="ORF">FC81_GL001668</name>
</gene>
<evidence type="ECO:0000313" key="3">
    <source>
        <dbReference type="EMBL" id="KRL00835.1"/>
    </source>
</evidence>
<dbReference type="InterPro" id="IPR050661">
    <property type="entry name" value="BglG_antiterminators"/>
</dbReference>
<dbReference type="OrthoDB" id="9813552at2"/>
<evidence type="ECO:0000313" key="4">
    <source>
        <dbReference type="Proteomes" id="UP000051621"/>
    </source>
</evidence>
<dbReference type="EMBL" id="AZEF01000032">
    <property type="protein sequence ID" value="KRL00835.1"/>
    <property type="molecule type" value="Genomic_DNA"/>
</dbReference>
<dbReference type="InterPro" id="IPR011608">
    <property type="entry name" value="PRD"/>
</dbReference>
<organism evidence="3 4">
    <name type="scientific">Liquorilactobacillus capillatus DSM 19910</name>
    <dbReference type="NCBI Taxonomy" id="1423731"/>
    <lineage>
        <taxon>Bacteria</taxon>
        <taxon>Bacillati</taxon>
        <taxon>Bacillota</taxon>
        <taxon>Bacilli</taxon>
        <taxon>Lactobacillales</taxon>
        <taxon>Lactobacillaceae</taxon>
        <taxon>Liquorilactobacillus</taxon>
    </lineage>
</organism>
<accession>A0A0R1MA22</accession>
<dbReference type="SMART" id="SM01061">
    <property type="entry name" value="CAT_RBD"/>
    <property type="match status" value="1"/>
</dbReference>
<dbReference type="PATRIC" id="fig|1423731.3.peg.1709"/>
<evidence type="ECO:0000259" key="2">
    <source>
        <dbReference type="PROSITE" id="PS51372"/>
    </source>
</evidence>
<keyword evidence="1" id="KW-0677">Repeat</keyword>
<reference evidence="3 4" key="1">
    <citation type="journal article" date="2015" name="Genome Announc.">
        <title>Expanding the biotechnology potential of lactobacilli through comparative genomics of 213 strains and associated genera.</title>
        <authorList>
            <person name="Sun Z."/>
            <person name="Harris H.M."/>
            <person name="McCann A."/>
            <person name="Guo C."/>
            <person name="Argimon S."/>
            <person name="Zhang W."/>
            <person name="Yang X."/>
            <person name="Jeffery I.B."/>
            <person name="Cooney J.C."/>
            <person name="Kagawa T.F."/>
            <person name="Liu W."/>
            <person name="Song Y."/>
            <person name="Salvetti E."/>
            <person name="Wrobel A."/>
            <person name="Rasinkangas P."/>
            <person name="Parkhill J."/>
            <person name="Rea M.C."/>
            <person name="O'Sullivan O."/>
            <person name="Ritari J."/>
            <person name="Douillard F.P."/>
            <person name="Paul Ross R."/>
            <person name="Yang R."/>
            <person name="Briner A.E."/>
            <person name="Felis G.E."/>
            <person name="de Vos W.M."/>
            <person name="Barrangou R."/>
            <person name="Klaenhammer T.R."/>
            <person name="Caufield P.W."/>
            <person name="Cui Y."/>
            <person name="Zhang H."/>
            <person name="O'Toole P.W."/>
        </authorList>
    </citation>
    <scope>NUCLEOTIDE SEQUENCE [LARGE SCALE GENOMIC DNA]</scope>
    <source>
        <strain evidence="3 4">DSM 19910</strain>
    </source>
</reference>
<dbReference type="Pfam" id="PF00874">
    <property type="entry name" value="PRD"/>
    <property type="match status" value="2"/>
</dbReference>
<feature type="domain" description="PRD" evidence="2">
    <location>
        <begin position="64"/>
        <end position="169"/>
    </location>
</feature>